<dbReference type="PRINTS" id="PR00619">
    <property type="entry name" value="GATAZNFINGER"/>
</dbReference>
<feature type="region of interest" description="Disordered" evidence="7">
    <location>
        <begin position="177"/>
        <end position="247"/>
    </location>
</feature>
<dbReference type="PANTHER" id="PTHR10071">
    <property type="entry name" value="TRANSCRIPTION FACTOR GATA FAMILY MEMBER"/>
    <property type="match status" value="1"/>
</dbReference>
<dbReference type="EMBL" id="PKFO01000008">
    <property type="protein sequence ID" value="PVH22416.1"/>
    <property type="molecule type" value="Genomic_DNA"/>
</dbReference>
<evidence type="ECO:0000256" key="3">
    <source>
        <dbReference type="ARBA" id="ARBA00022771"/>
    </source>
</evidence>
<feature type="compositionally biased region" description="Basic and acidic residues" evidence="7">
    <location>
        <begin position="403"/>
        <end position="416"/>
    </location>
</feature>
<dbReference type="PROSITE" id="PS00344">
    <property type="entry name" value="GATA_ZN_FINGER_1"/>
    <property type="match status" value="1"/>
</dbReference>
<dbReference type="InterPro" id="IPR013088">
    <property type="entry name" value="Znf_NHR/GATA"/>
</dbReference>
<dbReference type="GeneID" id="37010314"/>
<feature type="compositionally biased region" description="Polar residues" evidence="7">
    <location>
        <begin position="552"/>
        <end position="565"/>
    </location>
</feature>
<evidence type="ECO:0000259" key="8">
    <source>
        <dbReference type="PROSITE" id="PS50114"/>
    </source>
</evidence>
<evidence type="ECO:0000256" key="7">
    <source>
        <dbReference type="SAM" id="MobiDB-lite"/>
    </source>
</evidence>
<keyword evidence="3 6" id="KW-0863">Zinc-finger</keyword>
<dbReference type="RefSeq" id="XP_025343356.1">
    <property type="nucleotide sequence ID" value="XM_025488589.1"/>
</dbReference>
<feature type="compositionally biased region" description="Low complexity" evidence="7">
    <location>
        <begin position="237"/>
        <end position="247"/>
    </location>
</feature>
<dbReference type="Gene3D" id="3.30.50.10">
    <property type="entry name" value="Erythroid Transcription Factor GATA-1, subunit A"/>
    <property type="match status" value="1"/>
</dbReference>
<dbReference type="Proteomes" id="UP000244309">
    <property type="component" value="Unassembled WGS sequence"/>
</dbReference>
<evidence type="ECO:0000256" key="4">
    <source>
        <dbReference type="ARBA" id="ARBA00022833"/>
    </source>
</evidence>
<evidence type="ECO:0000256" key="6">
    <source>
        <dbReference type="PROSITE-ProRule" id="PRU00094"/>
    </source>
</evidence>
<organism evidence="9 10">
    <name type="scientific">Candidozyma haemuli</name>
    <dbReference type="NCBI Taxonomy" id="45357"/>
    <lineage>
        <taxon>Eukaryota</taxon>
        <taxon>Fungi</taxon>
        <taxon>Dikarya</taxon>
        <taxon>Ascomycota</taxon>
        <taxon>Saccharomycotina</taxon>
        <taxon>Pichiomycetes</taxon>
        <taxon>Metschnikowiaceae</taxon>
        <taxon>Candidozyma</taxon>
    </lineage>
</organism>
<keyword evidence="5" id="KW-0539">Nucleus</keyword>
<feature type="compositionally biased region" description="Basic and acidic residues" evidence="7">
    <location>
        <begin position="480"/>
        <end position="517"/>
    </location>
</feature>
<feature type="region of interest" description="Disordered" evidence="7">
    <location>
        <begin position="1"/>
        <end position="138"/>
    </location>
</feature>
<dbReference type="GO" id="GO:0000122">
    <property type="term" value="P:negative regulation of transcription by RNA polymerase II"/>
    <property type="evidence" value="ECO:0007669"/>
    <property type="project" value="TreeGrafter"/>
</dbReference>
<sequence>MSDITGLLSSPLLNQPGLSDSDSPLLSKVDPGHDEFDYVAHIRQIGQDYENSSMNGSPNRSSRTNPSGPSSSSGKAGSISSEASRKRPAPFSPMVQPAAPHSNLSAALKNPQAPQAPQAAPKHIQEPDFGLDPLDLGTDNGFSFSLDPLAFEGPNDTFRQTYTNGLSQSMGAFEKIPSRNHHKASLDSSQATLTEARGYASSAPRPINISSSARSFEPPSKRQTPSSSFDPAYAQMPGSIPGSVSGSISGSFSHHSVGPSSFMTNSFARQDNSLVSVAEYFGNDSHWNSPYDLDEGSGSGSVPGSVAYVAADTPNAQPISRSGSTVLSMHDHPPSSYTDKETFGRPQLSATPSYSNSWNDSFFDDAPMTGSAATSVSRPAMPARNSFQGVQRPSSIKRKDSRPRKDSIKESSEQRTARALSTPGNNNLQNGRVECTNCHTRTTPLWRRNPEGEPLCNACGLFLKLHGTVRPLSLKTDVIKKRARTDKSKKGETKKNGDSKKDNKKASDKKNEKKNDGDDSNPTPYDKELKKSQGGSAKAKAKDPKRKPVSTPPHTTALKQNTPSQPSLLSPQRGRSSSSSSPVSWTQRSQVSDFNSVIKEEELPAIDEKNAFERQEEDGKWDWLSMTL</sequence>
<feature type="region of interest" description="Disordered" evidence="7">
    <location>
        <begin position="480"/>
        <end position="592"/>
    </location>
</feature>
<feature type="compositionally biased region" description="Polar residues" evidence="7">
    <location>
        <begin position="315"/>
        <end position="327"/>
    </location>
</feature>
<evidence type="ECO:0000313" key="9">
    <source>
        <dbReference type="EMBL" id="PVH22416.1"/>
    </source>
</evidence>
<feature type="compositionally biased region" description="Basic and acidic residues" evidence="7">
    <location>
        <begin position="608"/>
        <end position="621"/>
    </location>
</feature>
<evidence type="ECO:0000256" key="2">
    <source>
        <dbReference type="ARBA" id="ARBA00022723"/>
    </source>
</evidence>
<gene>
    <name evidence="9" type="ORF">CXQ85_004984</name>
</gene>
<dbReference type="VEuPathDB" id="FungiDB:CXQ85_004984"/>
<dbReference type="FunFam" id="3.30.50.10:FF:000007">
    <property type="entry name" value="Nitrogen regulatory AreA, N-terminal"/>
    <property type="match status" value="1"/>
</dbReference>
<comment type="caution">
    <text evidence="9">The sequence shown here is derived from an EMBL/GenBank/DDBJ whole genome shotgun (WGS) entry which is preliminary data.</text>
</comment>
<feature type="compositionally biased region" description="Low complexity" evidence="7">
    <location>
        <begin position="55"/>
        <end position="82"/>
    </location>
</feature>
<feature type="domain" description="GATA-type" evidence="8">
    <location>
        <begin position="429"/>
        <end position="482"/>
    </location>
</feature>
<dbReference type="PROSITE" id="PS50114">
    <property type="entry name" value="GATA_ZN_FINGER_2"/>
    <property type="match status" value="1"/>
</dbReference>
<dbReference type="GO" id="GO:0008270">
    <property type="term" value="F:zinc ion binding"/>
    <property type="evidence" value="ECO:0007669"/>
    <property type="project" value="UniProtKB-KW"/>
</dbReference>
<dbReference type="OrthoDB" id="515401at2759"/>
<dbReference type="STRING" id="45357.A0A2V1AY25"/>
<dbReference type="SMART" id="SM00401">
    <property type="entry name" value="ZnF_GATA"/>
    <property type="match status" value="1"/>
</dbReference>
<dbReference type="InterPro" id="IPR039355">
    <property type="entry name" value="Transcription_factor_GATA"/>
</dbReference>
<evidence type="ECO:0000313" key="10">
    <source>
        <dbReference type="Proteomes" id="UP000244309"/>
    </source>
</evidence>
<dbReference type="SUPFAM" id="SSF57716">
    <property type="entry name" value="Glucocorticoid receptor-like (DNA-binding domain)"/>
    <property type="match status" value="1"/>
</dbReference>
<accession>A0A2V1AY25</accession>
<dbReference type="AlphaFoldDB" id="A0A2V1AY25"/>
<feature type="compositionally biased region" description="Low complexity" evidence="7">
    <location>
        <begin position="16"/>
        <end position="29"/>
    </location>
</feature>
<dbReference type="PANTHER" id="PTHR10071:SF281">
    <property type="entry name" value="BOX A-BINDING FACTOR-RELATED"/>
    <property type="match status" value="1"/>
</dbReference>
<evidence type="ECO:0000256" key="5">
    <source>
        <dbReference type="ARBA" id="ARBA00023242"/>
    </source>
</evidence>
<keyword evidence="10" id="KW-1185">Reference proteome</keyword>
<feature type="compositionally biased region" description="Low complexity" evidence="7">
    <location>
        <begin position="111"/>
        <end position="121"/>
    </location>
</feature>
<feature type="compositionally biased region" description="Basic and acidic residues" evidence="7">
    <location>
        <begin position="329"/>
        <end position="343"/>
    </location>
</feature>
<feature type="compositionally biased region" description="Polar residues" evidence="7">
    <location>
        <begin position="385"/>
        <end position="394"/>
    </location>
</feature>
<feature type="compositionally biased region" description="Basic and acidic residues" evidence="7">
    <location>
        <begin position="30"/>
        <end position="40"/>
    </location>
</feature>
<reference evidence="9 10" key="1">
    <citation type="submission" date="2017-12" db="EMBL/GenBank/DDBJ databases">
        <title>Genome Sequence of a Multidrug-Resistant Candida haemulonii Isolate from a Patient with Chronic Leg Ulcers in Israel.</title>
        <authorList>
            <person name="Chow N.A."/>
            <person name="Gade L."/>
            <person name="Batra D."/>
            <person name="Rowe L.A."/>
            <person name="Ben-Ami R."/>
            <person name="Loparev V.N."/>
            <person name="Litvintseva A.P."/>
        </authorList>
    </citation>
    <scope>NUCLEOTIDE SEQUENCE [LARGE SCALE GENOMIC DNA]</scope>
    <source>
        <strain evidence="9 10">B11899</strain>
    </source>
</reference>
<feature type="region of interest" description="Disordered" evidence="7">
    <location>
        <begin position="608"/>
        <end position="628"/>
    </location>
</feature>
<dbReference type="InterPro" id="IPR000679">
    <property type="entry name" value="Znf_GATA"/>
</dbReference>
<keyword evidence="2" id="KW-0479">Metal-binding</keyword>
<dbReference type="GO" id="GO:0005634">
    <property type="term" value="C:nucleus"/>
    <property type="evidence" value="ECO:0007669"/>
    <property type="project" value="UniProtKB-SubCell"/>
</dbReference>
<proteinExistence type="predicted"/>
<dbReference type="GO" id="GO:0045944">
    <property type="term" value="P:positive regulation of transcription by RNA polymerase II"/>
    <property type="evidence" value="ECO:0007669"/>
    <property type="project" value="TreeGrafter"/>
</dbReference>
<dbReference type="Pfam" id="PF00320">
    <property type="entry name" value="GATA"/>
    <property type="match status" value="1"/>
</dbReference>
<feature type="region of interest" description="Disordered" evidence="7">
    <location>
        <begin position="315"/>
        <end position="357"/>
    </location>
</feature>
<comment type="subcellular location">
    <subcellularLocation>
        <location evidence="1">Nucleus</location>
    </subcellularLocation>
</comment>
<keyword evidence="4" id="KW-0862">Zinc</keyword>
<protein>
    <recommendedName>
        <fullName evidence="8">GATA-type domain-containing protein</fullName>
    </recommendedName>
</protein>
<feature type="compositionally biased region" description="Polar residues" evidence="7">
    <location>
        <begin position="348"/>
        <end position="357"/>
    </location>
</feature>
<feature type="region of interest" description="Disordered" evidence="7">
    <location>
        <begin position="370"/>
        <end position="432"/>
    </location>
</feature>
<dbReference type="GO" id="GO:0000981">
    <property type="term" value="F:DNA-binding transcription factor activity, RNA polymerase II-specific"/>
    <property type="evidence" value="ECO:0007669"/>
    <property type="project" value="TreeGrafter"/>
</dbReference>
<dbReference type="GO" id="GO:0000978">
    <property type="term" value="F:RNA polymerase II cis-regulatory region sequence-specific DNA binding"/>
    <property type="evidence" value="ECO:0007669"/>
    <property type="project" value="TreeGrafter"/>
</dbReference>
<feature type="compositionally biased region" description="Low complexity" evidence="7">
    <location>
        <begin position="566"/>
        <end position="590"/>
    </location>
</feature>
<dbReference type="CDD" id="cd00202">
    <property type="entry name" value="ZnF_GATA"/>
    <property type="match status" value="1"/>
</dbReference>
<name>A0A2V1AY25_9ASCO</name>
<evidence type="ECO:0000256" key="1">
    <source>
        <dbReference type="ARBA" id="ARBA00004123"/>
    </source>
</evidence>